<dbReference type="Gene3D" id="3.40.50.300">
    <property type="entry name" value="P-loop containing nucleotide triphosphate hydrolases"/>
    <property type="match status" value="1"/>
</dbReference>
<keyword evidence="1" id="KW-0175">Coiled coil</keyword>
<sequence>MIIDKVIVNNFYCFLDENILEFSKGLNVISAVNSGGKSQLFNAFYWTFFDKIYADVDNNSTRKEWKDGSRQIVCPDLLKESSLENDKINCSVEIVLTNEFHLNDEPKNELIEYTFTKKVIYQKIANTLTIFSKPELVISYVKDGETEFIPQYNQSWFLEKIFPSSIRKFMWYQGETMDELYDFSKPSTLKNAINEISYFPIYDNMEKIVKASSVSIDKKVDKELGLQKKLTVTQQNLINDISYKTKNIEKKKESIIDIQNDIDKLQDDIAEEENKLKGYDKYRDIKVQLNALESELSLTKSRIDDLSTNNKESLINKWMLNGCESLINASDKNLNILSEEIKKFQNTTNPVPISLPGPEYVEKMINDKICYICERPVLDHTPEYEALVKRLNDFQDNSNHKVLQDNYTELNKSRRRLLSELPDIENDIKDKNKAINLLIKNRNRLVNRIASVYTDSGHDKEMDITVGATTASQILSKIQSLRLAKDRKSDSLRFIKSEISILEEGLKNDLIEKEKTMVSFDTNFPESIASDYIKMFLKSIGQLRSIALSNLINEIQSESNRLYSLYLGGNTQGEIEIDNGIRIIDIGTKNVLDNLNQGEVVAQKLAVANAFLSLSEKKMKKSYPIVADALSSDLDPFNTISLTINIGNSFEQMIIMSKDYSKLDSNERSKLIEDAKIVKYYEFKNRKIDENGVNSRTNKKTFITTIK</sequence>
<feature type="coiled-coil region" evidence="1">
    <location>
        <begin position="248"/>
        <end position="347"/>
    </location>
</feature>
<dbReference type="InterPro" id="IPR038729">
    <property type="entry name" value="Rad50/SbcC_AAA"/>
</dbReference>
<dbReference type="OrthoDB" id="7029750at2"/>
<dbReference type="EMBL" id="VLKX01000005">
    <property type="protein sequence ID" value="TWI48195.1"/>
    <property type="molecule type" value="Genomic_DNA"/>
</dbReference>
<protein>
    <recommendedName>
        <fullName evidence="2">Rad50/SbcC-type AAA domain-containing protein</fullName>
    </recommendedName>
</protein>
<dbReference type="EMBL" id="QQBA01000005">
    <property type="protein sequence ID" value="RDI56285.1"/>
    <property type="molecule type" value="Genomic_DNA"/>
</dbReference>
<comment type="caution">
    <text evidence="4">The sequence shown here is derived from an EMBL/GenBank/DDBJ whole genome shotgun (WGS) entry which is preliminary data.</text>
</comment>
<organism evidence="4 6">
    <name type="scientific">Flavobacterium glaciei</name>
    <dbReference type="NCBI Taxonomy" id="386300"/>
    <lineage>
        <taxon>Bacteria</taxon>
        <taxon>Pseudomonadati</taxon>
        <taxon>Bacteroidota</taxon>
        <taxon>Flavobacteriia</taxon>
        <taxon>Flavobacteriales</taxon>
        <taxon>Flavobacteriaceae</taxon>
        <taxon>Flavobacterium</taxon>
    </lineage>
</organism>
<reference evidence="3 5" key="2">
    <citation type="submission" date="2018-07" db="EMBL/GenBank/DDBJ databases">
        <title>Genomic Encyclopedia of Type Strains, Phase IV (KMG-IV): sequencing the most valuable type-strain genomes for metagenomic binning, comparative biology and taxonomic classification.</title>
        <authorList>
            <person name="Goeker M."/>
        </authorList>
    </citation>
    <scope>NUCLEOTIDE SEQUENCE [LARGE SCALE GENOMIC DNA]</scope>
    <source>
        <strain evidence="3 5">DSM 19728</strain>
    </source>
</reference>
<dbReference type="Pfam" id="PF13476">
    <property type="entry name" value="AAA_23"/>
    <property type="match status" value="1"/>
</dbReference>
<dbReference type="SUPFAM" id="SSF52540">
    <property type="entry name" value="P-loop containing nucleoside triphosphate hydrolases"/>
    <property type="match status" value="1"/>
</dbReference>
<dbReference type="AlphaFoldDB" id="A0A562PUT5"/>
<evidence type="ECO:0000313" key="5">
    <source>
        <dbReference type="Proteomes" id="UP000254518"/>
    </source>
</evidence>
<dbReference type="PANTHER" id="PTHR32114:SF2">
    <property type="entry name" value="ABC TRANSPORTER ABCH.3"/>
    <property type="match status" value="1"/>
</dbReference>
<dbReference type="InterPro" id="IPR027417">
    <property type="entry name" value="P-loop_NTPase"/>
</dbReference>
<reference evidence="4" key="3">
    <citation type="submission" date="2019-07" db="EMBL/GenBank/DDBJ databases">
        <authorList>
            <person name="Whitman W."/>
            <person name="Huntemann M."/>
            <person name="Clum A."/>
            <person name="Pillay M."/>
            <person name="Palaniappan K."/>
            <person name="Varghese N."/>
            <person name="Mikhailova N."/>
            <person name="Stamatis D."/>
            <person name="Reddy T."/>
            <person name="Daum C."/>
            <person name="Shapiro N."/>
            <person name="Ivanova N."/>
            <person name="Kyrpides N."/>
            <person name="Woyke T."/>
        </authorList>
    </citation>
    <scope>NUCLEOTIDE SEQUENCE</scope>
    <source>
        <strain evidence="4">CGMCC 1.5380</strain>
    </source>
</reference>
<evidence type="ECO:0000256" key="1">
    <source>
        <dbReference type="SAM" id="Coils"/>
    </source>
</evidence>
<dbReference type="Proteomes" id="UP000321392">
    <property type="component" value="Unassembled WGS sequence"/>
</dbReference>
<dbReference type="Proteomes" id="UP000254518">
    <property type="component" value="Unassembled WGS sequence"/>
</dbReference>
<accession>A0A562PUT5</accession>
<reference evidence="4 6" key="1">
    <citation type="journal article" date="2015" name="Stand. Genomic Sci.">
        <title>Genomic Encyclopedia of Bacterial and Archaeal Type Strains, Phase III: the genomes of soil and plant-associated and newly described type strains.</title>
        <authorList>
            <person name="Whitman W.B."/>
            <person name="Woyke T."/>
            <person name="Klenk H.P."/>
            <person name="Zhou Y."/>
            <person name="Lilburn T.G."/>
            <person name="Beck B.J."/>
            <person name="De Vos P."/>
            <person name="Vandamme P."/>
            <person name="Eisen J.A."/>
            <person name="Garrity G."/>
            <person name="Hugenholtz P."/>
            <person name="Kyrpides N.C."/>
        </authorList>
    </citation>
    <scope>NUCLEOTIDE SEQUENCE [LARGE SCALE GENOMIC DNA]</scope>
    <source>
        <strain evidence="4 6">CGMCC 1.5380</strain>
    </source>
</reference>
<feature type="domain" description="Rad50/SbcC-type AAA" evidence="2">
    <location>
        <begin position="5"/>
        <end position="296"/>
    </location>
</feature>
<evidence type="ECO:0000313" key="6">
    <source>
        <dbReference type="Proteomes" id="UP000321392"/>
    </source>
</evidence>
<dbReference type="PANTHER" id="PTHR32114">
    <property type="entry name" value="ABC TRANSPORTER ABCH.3"/>
    <property type="match status" value="1"/>
</dbReference>
<evidence type="ECO:0000259" key="2">
    <source>
        <dbReference type="Pfam" id="PF13476"/>
    </source>
</evidence>
<keyword evidence="5" id="KW-1185">Reference proteome</keyword>
<name>A0A562PUT5_9FLAO</name>
<proteinExistence type="predicted"/>
<gene>
    <name evidence="3" type="ORF">DFR66_105154</name>
    <name evidence="4" type="ORF">IQ02_01354</name>
</gene>
<dbReference type="RefSeq" id="WP_114754042.1">
    <property type="nucleotide sequence ID" value="NZ_QQBA01000005.1"/>
</dbReference>
<evidence type="ECO:0000313" key="3">
    <source>
        <dbReference type="EMBL" id="RDI56285.1"/>
    </source>
</evidence>
<evidence type="ECO:0000313" key="4">
    <source>
        <dbReference type="EMBL" id="TWI48195.1"/>
    </source>
</evidence>